<gene>
    <name evidence="1" type="ORF">OBRU01_02715</name>
</gene>
<sequence length="135" mass="15922">MHFKLCDLLEKDVYIGAMFRKLGVTCPVFGEYHLLNMTIPTENFPYVVPFEKTRADVFINRTAPHGMTFPIIQYQCLKVVPERISLLYIDKEEIANIKAYYLHNEYRRSFVEMHFKVCDLLEKEVYIGGMFKKLG</sequence>
<dbReference type="EMBL" id="JTDY01001788">
    <property type="protein sequence ID" value="KOB72877.1"/>
    <property type="molecule type" value="Genomic_DNA"/>
</dbReference>
<keyword evidence="2" id="KW-1185">Reference proteome</keyword>
<proteinExistence type="predicted"/>
<dbReference type="AlphaFoldDB" id="A0A0L7LBL1"/>
<organism evidence="1 2">
    <name type="scientific">Operophtera brumata</name>
    <name type="common">Winter moth</name>
    <name type="synonym">Phalaena brumata</name>
    <dbReference type="NCBI Taxonomy" id="104452"/>
    <lineage>
        <taxon>Eukaryota</taxon>
        <taxon>Metazoa</taxon>
        <taxon>Ecdysozoa</taxon>
        <taxon>Arthropoda</taxon>
        <taxon>Hexapoda</taxon>
        <taxon>Insecta</taxon>
        <taxon>Pterygota</taxon>
        <taxon>Neoptera</taxon>
        <taxon>Endopterygota</taxon>
        <taxon>Lepidoptera</taxon>
        <taxon>Glossata</taxon>
        <taxon>Ditrysia</taxon>
        <taxon>Geometroidea</taxon>
        <taxon>Geometridae</taxon>
        <taxon>Larentiinae</taxon>
        <taxon>Operophtera</taxon>
    </lineage>
</organism>
<dbReference type="Proteomes" id="UP000037510">
    <property type="component" value="Unassembled WGS sequence"/>
</dbReference>
<name>A0A0L7LBL1_OPEBR</name>
<comment type="caution">
    <text evidence="1">The sequence shown here is derived from an EMBL/GenBank/DDBJ whole genome shotgun (WGS) entry which is preliminary data.</text>
</comment>
<reference evidence="1 2" key="1">
    <citation type="journal article" date="2015" name="Genome Biol. Evol.">
        <title>The genome of winter moth (Operophtera brumata) provides a genomic perspective on sexual dimorphism and phenology.</title>
        <authorList>
            <person name="Derks M.F."/>
            <person name="Smit S."/>
            <person name="Salis L."/>
            <person name="Schijlen E."/>
            <person name="Bossers A."/>
            <person name="Mateman C."/>
            <person name="Pijl A.S."/>
            <person name="de Ridder D."/>
            <person name="Groenen M.A."/>
            <person name="Visser M.E."/>
            <person name="Megens H.J."/>
        </authorList>
    </citation>
    <scope>NUCLEOTIDE SEQUENCE [LARGE SCALE GENOMIC DNA]</scope>
    <source>
        <strain evidence="1">WM2013NL</strain>
        <tissue evidence="1">Head and thorax</tissue>
    </source>
</reference>
<evidence type="ECO:0000313" key="2">
    <source>
        <dbReference type="Proteomes" id="UP000037510"/>
    </source>
</evidence>
<accession>A0A0L7LBL1</accession>
<evidence type="ECO:0000313" key="1">
    <source>
        <dbReference type="EMBL" id="KOB72877.1"/>
    </source>
</evidence>
<protein>
    <submittedName>
        <fullName evidence="1">Pseudaminic acid synthase</fullName>
    </submittedName>
</protein>
<feature type="non-terminal residue" evidence="1">
    <location>
        <position position="135"/>
    </location>
</feature>